<keyword evidence="8" id="KW-1185">Reference proteome</keyword>
<dbReference type="InterPro" id="IPR028002">
    <property type="entry name" value="Myb_DNA-bind_5"/>
</dbReference>
<comment type="function">
    <text evidence="5">Involved in transvection phenomena (= synapsis-dependent gene expression), where the synaptic pairing of chromosomes carrying genes with which zeste interacts influences the expression of these genes. Zeste binds to DNA and stimulates transcription from a nearby promoter.</text>
</comment>
<organism evidence="8 9">
    <name type="scientific">Diaphorina citri</name>
    <name type="common">Asian citrus psyllid</name>
    <dbReference type="NCBI Taxonomy" id="121845"/>
    <lineage>
        <taxon>Eukaryota</taxon>
        <taxon>Metazoa</taxon>
        <taxon>Ecdysozoa</taxon>
        <taxon>Arthropoda</taxon>
        <taxon>Hexapoda</taxon>
        <taxon>Insecta</taxon>
        <taxon>Pterygota</taxon>
        <taxon>Neoptera</taxon>
        <taxon>Paraneoptera</taxon>
        <taxon>Hemiptera</taxon>
        <taxon>Sternorrhyncha</taxon>
        <taxon>Psylloidea</taxon>
        <taxon>Psyllidae</taxon>
        <taxon>Diaphorininae</taxon>
        <taxon>Diaphorina</taxon>
    </lineage>
</organism>
<reference evidence="9" key="1">
    <citation type="submission" date="2025-08" db="UniProtKB">
        <authorList>
            <consortium name="RefSeq"/>
        </authorList>
    </citation>
    <scope>IDENTIFICATION</scope>
</reference>
<name>A0A1S4ERW0_DIACI</name>
<dbReference type="PANTHER" id="PTHR21411">
    <property type="entry name" value="APONTIC"/>
    <property type="match status" value="1"/>
</dbReference>
<feature type="domain" description="Myb/SANT-like DNA-binding" evidence="7">
    <location>
        <begin position="6"/>
        <end position="83"/>
    </location>
</feature>
<dbReference type="Pfam" id="PF13873">
    <property type="entry name" value="Myb_DNA-bind_5"/>
    <property type="match status" value="1"/>
</dbReference>
<keyword evidence="4" id="KW-0804">Transcription</keyword>
<evidence type="ECO:0000313" key="8">
    <source>
        <dbReference type="Proteomes" id="UP000079169"/>
    </source>
</evidence>
<keyword evidence="3" id="KW-0805">Transcription regulation</keyword>
<evidence type="ECO:0000256" key="4">
    <source>
        <dbReference type="ARBA" id="ARBA00023163"/>
    </source>
</evidence>
<dbReference type="STRING" id="121845.A0A1S4ERW0"/>
<sequence length="137" mass="15761">MAKRERATNFKGDEKKVLCGLIKEYYHIIENKKTDKITSKQKDAAWEDIKTRHNASAPGASIREVKQLRTFYDNWRRRVKKAYVEEKASRRQTGGGPQPISTLDDADLELLSIIHDRITPLENPFDSNAMAGKLFIQ</sequence>
<dbReference type="KEGG" id="dci:108254291"/>
<dbReference type="PaxDb" id="121845-A0A1S4ERW0"/>
<dbReference type="Proteomes" id="UP000079169">
    <property type="component" value="Unplaced"/>
</dbReference>
<evidence type="ECO:0000313" key="9">
    <source>
        <dbReference type="RefSeq" id="XP_017304782.2"/>
    </source>
</evidence>
<dbReference type="GeneID" id="108254291"/>
<proteinExistence type="predicted"/>
<feature type="region of interest" description="Disordered" evidence="6">
    <location>
        <begin position="84"/>
        <end position="103"/>
    </location>
</feature>
<evidence type="ECO:0000256" key="3">
    <source>
        <dbReference type="ARBA" id="ARBA00023015"/>
    </source>
</evidence>
<evidence type="ECO:0000256" key="5">
    <source>
        <dbReference type="ARBA" id="ARBA00025466"/>
    </source>
</evidence>
<dbReference type="AlphaFoldDB" id="A0A1S4ERW0"/>
<dbReference type="PANTHER" id="PTHR21411:SF0">
    <property type="entry name" value="REGULATORY PROTEIN ZESTE"/>
    <property type="match status" value="1"/>
</dbReference>
<dbReference type="RefSeq" id="XP_017304782.2">
    <property type="nucleotide sequence ID" value="XM_017449293.2"/>
</dbReference>
<gene>
    <name evidence="9" type="primary">LOC108254291</name>
</gene>
<evidence type="ECO:0000256" key="1">
    <source>
        <dbReference type="ARBA" id="ARBA00011764"/>
    </source>
</evidence>
<evidence type="ECO:0000256" key="6">
    <source>
        <dbReference type="SAM" id="MobiDB-lite"/>
    </source>
</evidence>
<evidence type="ECO:0000259" key="7">
    <source>
        <dbReference type="Pfam" id="PF13873"/>
    </source>
</evidence>
<comment type="subunit">
    <text evidence="1">Self-associates forming complexes of several hundred monomers.</text>
</comment>
<protein>
    <recommendedName>
        <fullName evidence="2">Regulatory protein zeste</fullName>
    </recommendedName>
</protein>
<evidence type="ECO:0000256" key="2">
    <source>
        <dbReference type="ARBA" id="ARBA00016807"/>
    </source>
</evidence>
<accession>A0A1S4ERW0</accession>